<feature type="binding site" evidence="12">
    <location>
        <position position="579"/>
    </location>
    <ligand>
        <name>Zn(2+)</name>
        <dbReference type="ChEBI" id="CHEBI:29105"/>
        <label>2</label>
    </ligand>
</feature>
<dbReference type="FunFam" id="3.40.50.300:FF:000489">
    <property type="entry name" value="Primosome assembly protein PriA"/>
    <property type="match status" value="1"/>
</dbReference>
<dbReference type="Pfam" id="PF18319">
    <property type="entry name" value="Zn_ribbon_PriA"/>
    <property type="match status" value="1"/>
</dbReference>
<keyword evidence="8 12" id="KW-0067">ATP-binding</keyword>
<keyword evidence="9 12" id="KW-0238">DNA-binding</keyword>
<dbReference type="InterPro" id="IPR005259">
    <property type="entry name" value="PriA"/>
</dbReference>
<dbReference type="CDD" id="cd17929">
    <property type="entry name" value="DEXHc_priA"/>
    <property type="match status" value="1"/>
</dbReference>
<dbReference type="GO" id="GO:0005524">
    <property type="term" value="F:ATP binding"/>
    <property type="evidence" value="ECO:0007669"/>
    <property type="project" value="UniProtKB-UniRule"/>
</dbReference>
<proteinExistence type="inferred from homology"/>
<feature type="binding site" evidence="12">
    <location>
        <position position="613"/>
    </location>
    <ligand>
        <name>Zn(2+)</name>
        <dbReference type="ChEBI" id="CHEBI:29105"/>
        <label>1</label>
    </ligand>
</feature>
<sequence>MISSFRMNIKERSARMEKYAKVIVKNNSQYTDNLFTYKVPEFLQDEICLGHRVLVPFGKGNKPIEAYVFKIIDNNDEDIKTKYIYDILDERPILKRQDLELIHWMKNRYLCTYMDCINLIIPKGYKLNNYKSITLHPSLKNIDTYEIYDLSEKLSENKRFVLQSVLDNKGKIKLDKLVDKKIEYSTAVAEESELYGIKDKKNLKRKVTDNLNSLLYKMKEESLIDLRWEYKSIKNEIKVCYISLKMDYVEMMFYIKENKIRLGEKQKQILEFLKNNEDVELNDLVQLLNASKSSIKSLEEKNLIEFKYEDFYRESKSNFNYQNKDVILNEEQNNAIEKITSEMFNEDKKPYMIHGVTGSGKTEVYMEVIDYTLKQGLDSIVLVPEISLTPQTIARFKNRFKDIVGVFHSRLSEGEKHDVFREIQKGNIRILIGARSAIFAPFNSLGVVIVDEFHESSYKSDKNPKFSTLEIGRYLVKKRNITLVMGSATPSVEEYYRAKNGEYELIELKKRANNKPLPKIEVVDMKEELKCGNRSFLSNKLRLQIEQEIKNNNQVILFLNRRGYSSFVSCRECGYVFECKNCDISLTYHKSQNIGKCHYCGYEEVIPKVCPECKSKYIKEFGLGTEKIEEEIKQIFEGVRVLRLDKDTTSQKYEMENILNKFQNKEADILIGTQMISKGLDFKHVTLVGILSADMMLNFPDFKSFENTFQLVTQVSGRAGRSEKEGKVILQAYDTDSSVIKRIVNYDFDGFYEDEIKIRKLFNYTPFNNMISVVVSGKNEYMVKKNITNFYNTLVYLLKERGISDFDFILGPNPCSISKINSNYRWQILFKDDNIEINLLKGIIKYICITKRELVFDKDVNISIDINPNSIL</sequence>
<keyword evidence="3 12" id="KW-0479">Metal-binding</keyword>
<feature type="domain" description="Helicase ATP-binding" evidence="13">
    <location>
        <begin position="342"/>
        <end position="508"/>
    </location>
</feature>
<feature type="binding site" evidence="12">
    <location>
        <position position="610"/>
    </location>
    <ligand>
        <name>Zn(2+)</name>
        <dbReference type="ChEBI" id="CHEBI:29105"/>
        <label>1</label>
    </ligand>
</feature>
<dbReference type="InterPro" id="IPR006935">
    <property type="entry name" value="Helicase/UvrB_N"/>
</dbReference>
<dbReference type="GO" id="GO:0006270">
    <property type="term" value="P:DNA replication initiation"/>
    <property type="evidence" value="ECO:0007669"/>
    <property type="project" value="TreeGrafter"/>
</dbReference>
<dbReference type="GO" id="GO:0043138">
    <property type="term" value="F:3'-5' DNA helicase activity"/>
    <property type="evidence" value="ECO:0007669"/>
    <property type="project" value="UniProtKB-EC"/>
</dbReference>
<dbReference type="SMART" id="SM00490">
    <property type="entry name" value="HELICc"/>
    <property type="match status" value="1"/>
</dbReference>
<comment type="similarity">
    <text evidence="12">Belongs to the helicase family. PriA subfamily.</text>
</comment>
<dbReference type="InterPro" id="IPR042115">
    <property type="entry name" value="PriA_3primeBD_sf"/>
</dbReference>
<feature type="binding site" evidence="12">
    <location>
        <position position="582"/>
    </location>
    <ligand>
        <name>Zn(2+)</name>
        <dbReference type="ChEBI" id="CHEBI:29105"/>
        <label>2</label>
    </ligand>
</feature>
<dbReference type="InterPro" id="IPR041222">
    <property type="entry name" value="PriA_3primeBD"/>
</dbReference>
<feature type="domain" description="Helicase C-terminal" evidence="14">
    <location>
        <begin position="605"/>
        <end position="762"/>
    </location>
</feature>
<dbReference type="HAMAP" id="MF_00983">
    <property type="entry name" value="PriA"/>
    <property type="match status" value="1"/>
</dbReference>
<comment type="function">
    <text evidence="12">Initiates the restart of stalled replication forks, which reloads the replicative helicase on sites other than the origin of replication. Recognizes and binds to abandoned replication forks and remodels them to uncover a helicase loading site. Promotes assembly of the primosome at these replication forks.</text>
</comment>
<dbReference type="GO" id="GO:0003677">
    <property type="term" value="F:DNA binding"/>
    <property type="evidence" value="ECO:0007669"/>
    <property type="project" value="UniProtKB-UniRule"/>
</dbReference>
<dbReference type="Gene3D" id="3.40.1440.60">
    <property type="entry name" value="PriA, 3(prime) DNA-binding domain"/>
    <property type="match status" value="1"/>
</dbReference>
<feature type="binding site" evidence="12">
    <location>
        <position position="597"/>
    </location>
    <ligand>
        <name>Zn(2+)</name>
        <dbReference type="ChEBI" id="CHEBI:29105"/>
        <label>2</label>
    </ligand>
</feature>
<dbReference type="GO" id="GO:0006302">
    <property type="term" value="P:double-strand break repair"/>
    <property type="evidence" value="ECO:0007669"/>
    <property type="project" value="InterPro"/>
</dbReference>
<dbReference type="AlphaFoldDB" id="A0A6N2ZSM8"/>
<evidence type="ECO:0000256" key="7">
    <source>
        <dbReference type="ARBA" id="ARBA00022833"/>
    </source>
</evidence>
<evidence type="ECO:0000256" key="11">
    <source>
        <dbReference type="ARBA" id="ARBA00048988"/>
    </source>
</evidence>
<dbReference type="NCBIfam" id="NF004066">
    <property type="entry name" value="PRK05580.1-3"/>
    <property type="match status" value="1"/>
</dbReference>
<dbReference type="GO" id="GO:0008270">
    <property type="term" value="F:zinc ion binding"/>
    <property type="evidence" value="ECO:0007669"/>
    <property type="project" value="UniProtKB-UniRule"/>
</dbReference>
<dbReference type="InterPro" id="IPR040498">
    <property type="entry name" value="PriA_CRR"/>
</dbReference>
<dbReference type="CDD" id="cd18804">
    <property type="entry name" value="SF2_C_priA"/>
    <property type="match status" value="1"/>
</dbReference>
<comment type="catalytic activity">
    <reaction evidence="12">
        <text>Couples ATP hydrolysis with the unwinding of duplex DNA by translocating in the 3'-5' direction.</text>
        <dbReference type="EC" id="5.6.2.4"/>
    </reaction>
</comment>
<keyword evidence="4 12" id="KW-0547">Nucleotide-binding</keyword>
<evidence type="ECO:0000259" key="13">
    <source>
        <dbReference type="PROSITE" id="PS51192"/>
    </source>
</evidence>
<gene>
    <name evidence="12 15" type="primary">priA</name>
    <name evidence="15" type="ORF">IBLFYP30_00108</name>
</gene>
<dbReference type="PROSITE" id="PS51194">
    <property type="entry name" value="HELICASE_CTER"/>
    <property type="match status" value="1"/>
</dbReference>
<dbReference type="GO" id="GO:0006310">
    <property type="term" value="P:DNA recombination"/>
    <property type="evidence" value="ECO:0007669"/>
    <property type="project" value="InterPro"/>
</dbReference>
<dbReference type="Pfam" id="PF04851">
    <property type="entry name" value="ResIII"/>
    <property type="match status" value="1"/>
</dbReference>
<evidence type="ECO:0000256" key="5">
    <source>
        <dbReference type="ARBA" id="ARBA00022801"/>
    </source>
</evidence>
<dbReference type="Pfam" id="PF00271">
    <property type="entry name" value="Helicase_C"/>
    <property type="match status" value="1"/>
</dbReference>
<reference evidence="15" key="1">
    <citation type="submission" date="2019-11" db="EMBL/GenBank/DDBJ databases">
        <authorList>
            <person name="Feng L."/>
        </authorList>
    </citation>
    <scope>NUCLEOTIDE SEQUENCE</scope>
    <source>
        <strain evidence="15">IbartlettiiLFYP30</strain>
    </source>
</reference>
<organism evidence="15">
    <name type="scientific">Intestinibacter bartlettii</name>
    <dbReference type="NCBI Taxonomy" id="261299"/>
    <lineage>
        <taxon>Bacteria</taxon>
        <taxon>Bacillati</taxon>
        <taxon>Bacillota</taxon>
        <taxon>Clostridia</taxon>
        <taxon>Peptostreptococcales</taxon>
        <taxon>Peptostreptococcaceae</taxon>
        <taxon>Intestinibacter</taxon>
    </lineage>
</organism>
<evidence type="ECO:0000256" key="9">
    <source>
        <dbReference type="ARBA" id="ARBA00023125"/>
    </source>
</evidence>
<dbReference type="SUPFAM" id="SSF52540">
    <property type="entry name" value="P-loop containing nucleoside triphosphate hydrolases"/>
    <property type="match status" value="1"/>
</dbReference>
<dbReference type="GO" id="GO:0006269">
    <property type="term" value="P:DNA replication, synthesis of primer"/>
    <property type="evidence" value="ECO:0007669"/>
    <property type="project" value="UniProtKB-KW"/>
</dbReference>
<feature type="binding site" evidence="12">
    <location>
        <position position="570"/>
    </location>
    <ligand>
        <name>Zn(2+)</name>
        <dbReference type="ChEBI" id="CHEBI:29105"/>
        <label>1</label>
    </ligand>
</feature>
<protein>
    <recommendedName>
        <fullName evidence="12">Replication restart protein PriA</fullName>
    </recommendedName>
    <alternativeName>
        <fullName evidence="12">ATP-dependent DNA helicase PriA</fullName>
        <ecNumber evidence="12">5.6.2.4</ecNumber>
    </alternativeName>
    <alternativeName>
        <fullName evidence="12">DNA 3'-5' helicase PriA</fullName>
    </alternativeName>
</protein>
<dbReference type="InterPro" id="IPR027417">
    <property type="entry name" value="P-loop_NTPase"/>
</dbReference>
<keyword evidence="7 12" id="KW-0862">Zinc</keyword>
<dbReference type="Pfam" id="PF17764">
    <property type="entry name" value="PriA_3primeBD"/>
    <property type="match status" value="1"/>
</dbReference>
<dbReference type="EC" id="5.6.2.4" evidence="12"/>
<feature type="binding site" evidence="12">
    <location>
        <position position="573"/>
    </location>
    <ligand>
        <name>Zn(2+)</name>
        <dbReference type="ChEBI" id="CHEBI:29105"/>
        <label>1</label>
    </ligand>
</feature>
<comment type="catalytic activity">
    <reaction evidence="11 12">
        <text>ATP + H2O = ADP + phosphate + H(+)</text>
        <dbReference type="Rhea" id="RHEA:13065"/>
        <dbReference type="ChEBI" id="CHEBI:15377"/>
        <dbReference type="ChEBI" id="CHEBI:15378"/>
        <dbReference type="ChEBI" id="CHEBI:30616"/>
        <dbReference type="ChEBI" id="CHEBI:43474"/>
        <dbReference type="ChEBI" id="CHEBI:456216"/>
        <dbReference type="EC" id="5.6.2.4"/>
    </reaction>
</comment>
<evidence type="ECO:0000256" key="2">
    <source>
        <dbReference type="ARBA" id="ARBA00022705"/>
    </source>
</evidence>
<evidence type="ECO:0000256" key="6">
    <source>
        <dbReference type="ARBA" id="ARBA00022806"/>
    </source>
</evidence>
<keyword evidence="10 12" id="KW-0413">Isomerase</keyword>
<keyword evidence="2 12" id="KW-0235">DNA replication</keyword>
<dbReference type="InterPro" id="IPR014001">
    <property type="entry name" value="Helicase_ATP-bd"/>
</dbReference>
<evidence type="ECO:0000259" key="14">
    <source>
        <dbReference type="PROSITE" id="PS51194"/>
    </source>
</evidence>
<comment type="cofactor">
    <cofactor evidence="12">
        <name>Zn(2+)</name>
        <dbReference type="ChEBI" id="CHEBI:29105"/>
    </cofactor>
    <text evidence="12">Binds 2 zinc ions per subunit.</text>
</comment>
<dbReference type="InterPro" id="IPR041236">
    <property type="entry name" value="PriA_C"/>
</dbReference>
<dbReference type="Pfam" id="PF18074">
    <property type="entry name" value="PriA_C"/>
    <property type="match status" value="1"/>
</dbReference>
<dbReference type="GO" id="GO:1990077">
    <property type="term" value="C:primosome complex"/>
    <property type="evidence" value="ECO:0007669"/>
    <property type="project" value="UniProtKB-UniRule"/>
</dbReference>
<evidence type="ECO:0000256" key="4">
    <source>
        <dbReference type="ARBA" id="ARBA00022741"/>
    </source>
</evidence>
<dbReference type="Gene3D" id="3.40.50.300">
    <property type="entry name" value="P-loop containing nucleotide triphosphate hydrolases"/>
    <property type="match status" value="2"/>
</dbReference>
<dbReference type="InterPro" id="IPR001650">
    <property type="entry name" value="Helicase_C-like"/>
</dbReference>
<keyword evidence="6 12" id="KW-0347">Helicase</keyword>
<evidence type="ECO:0000256" key="10">
    <source>
        <dbReference type="ARBA" id="ARBA00023235"/>
    </source>
</evidence>
<dbReference type="PANTHER" id="PTHR30580:SF0">
    <property type="entry name" value="PRIMOSOMAL PROTEIN N"/>
    <property type="match status" value="1"/>
</dbReference>
<keyword evidence="1 12" id="KW-0639">Primosome</keyword>
<name>A0A6N2ZSM8_9FIRM</name>
<dbReference type="NCBIfam" id="TIGR00595">
    <property type="entry name" value="priA"/>
    <property type="match status" value="1"/>
</dbReference>
<dbReference type="PROSITE" id="PS51192">
    <property type="entry name" value="HELICASE_ATP_BIND_1"/>
    <property type="match status" value="1"/>
</dbReference>
<evidence type="ECO:0000256" key="8">
    <source>
        <dbReference type="ARBA" id="ARBA00022840"/>
    </source>
</evidence>
<dbReference type="SMART" id="SM00487">
    <property type="entry name" value="DEXDc"/>
    <property type="match status" value="1"/>
</dbReference>
<evidence type="ECO:0000256" key="12">
    <source>
        <dbReference type="HAMAP-Rule" id="MF_00983"/>
    </source>
</evidence>
<keyword evidence="5 12" id="KW-0378">Hydrolase</keyword>
<accession>A0A6N2ZSM8</accession>
<comment type="subunit">
    <text evidence="12">Component of the replication restart primosome.</text>
</comment>
<evidence type="ECO:0000256" key="1">
    <source>
        <dbReference type="ARBA" id="ARBA00022515"/>
    </source>
</evidence>
<evidence type="ECO:0000313" key="15">
    <source>
        <dbReference type="EMBL" id="VYT79712.1"/>
    </source>
</evidence>
<feature type="binding site" evidence="12">
    <location>
        <position position="600"/>
    </location>
    <ligand>
        <name>Zn(2+)</name>
        <dbReference type="ChEBI" id="CHEBI:29105"/>
        <label>2</label>
    </ligand>
</feature>
<dbReference type="PANTHER" id="PTHR30580">
    <property type="entry name" value="PRIMOSOMAL PROTEIN N"/>
    <property type="match status" value="1"/>
</dbReference>
<dbReference type="EMBL" id="CACRUE010000012">
    <property type="protein sequence ID" value="VYT79712.1"/>
    <property type="molecule type" value="Genomic_DNA"/>
</dbReference>
<dbReference type="GO" id="GO:0016787">
    <property type="term" value="F:hydrolase activity"/>
    <property type="evidence" value="ECO:0007669"/>
    <property type="project" value="UniProtKB-KW"/>
</dbReference>
<evidence type="ECO:0000256" key="3">
    <source>
        <dbReference type="ARBA" id="ARBA00022723"/>
    </source>
</evidence>